<comment type="caution">
    <text evidence="8">The sequence shown here is derived from an EMBL/GenBank/DDBJ whole genome shotgun (WGS) entry which is preliminary data.</text>
</comment>
<dbReference type="PROSITE" id="PS50850">
    <property type="entry name" value="MFS"/>
    <property type="match status" value="1"/>
</dbReference>
<dbReference type="Proteomes" id="UP001295794">
    <property type="component" value="Unassembled WGS sequence"/>
</dbReference>
<dbReference type="Pfam" id="PF07690">
    <property type="entry name" value="MFS_1"/>
    <property type="match status" value="1"/>
</dbReference>
<dbReference type="InterPro" id="IPR011701">
    <property type="entry name" value="MFS"/>
</dbReference>
<evidence type="ECO:0000313" key="9">
    <source>
        <dbReference type="Proteomes" id="UP001295794"/>
    </source>
</evidence>
<comment type="subcellular location">
    <subcellularLocation>
        <location evidence="1">Membrane</location>
        <topology evidence="1">Multi-pass membrane protein</topology>
    </subcellularLocation>
</comment>
<feature type="domain" description="Major facilitator superfamily (MFS) profile" evidence="7">
    <location>
        <begin position="32"/>
        <end position="481"/>
    </location>
</feature>
<reference evidence="8" key="1">
    <citation type="submission" date="2023-11" db="EMBL/GenBank/DDBJ databases">
        <authorList>
            <person name="De Vega J J."/>
            <person name="De Vega J J."/>
        </authorList>
    </citation>
    <scope>NUCLEOTIDE SEQUENCE</scope>
</reference>
<keyword evidence="2" id="KW-0813">Transport</keyword>
<proteinExistence type="predicted"/>
<keyword evidence="9" id="KW-1185">Reference proteome</keyword>
<gene>
    <name evidence="8" type="ORF">MYCIT1_LOCUS12894</name>
</gene>
<feature type="transmembrane region" description="Helical" evidence="6">
    <location>
        <begin position="321"/>
        <end position="340"/>
    </location>
</feature>
<keyword evidence="5 6" id="KW-0472">Membrane</keyword>
<sequence length="485" mass="52372">MFSENDAASAVVDEEVPLLPKTKTKTPLPRLQLSIILFSQLCEPLASQSIYPYINQLVSELGITGGDERKVGYYAGMVSTYSACSPSAADQSRRSQESLFFVTEALTILQWSRASDHVGRKPILLFGLFGAGLSILCFGLSRTFWGLIVSRCMLGLLNGNTGVMKSAMGDLTDRSNRADAFVYLPIIWAAGCSLAPLIGGTLARPHDTFPALFSGQFWIDFPYFLPCLVSGVPLFISWFVVLAFFKETVKQRRHSDSESPERPAQTGPLSLKTLISLQPVRASISNYVTLGFLNTTMDALLPLFLAMPLEFGGLDLSPPQIGLILSTYGIAMGLFQFFLFGRFVDRFGEKRVFVHGISATLPAFALFPVISLAARVAGGTNALVWTLVGCLLLCAALVDTAYGAIFIFITSSAPASSRGSVNGIAQTSVAVARAIGPALATSLFSFSVQYNLLGGYLVYLVLCACACASIFLSRVLPEEVWEDTE</sequence>
<dbReference type="EMBL" id="CAVNYO010000144">
    <property type="protein sequence ID" value="CAK5269291.1"/>
    <property type="molecule type" value="Genomic_DNA"/>
</dbReference>
<feature type="transmembrane region" description="Helical" evidence="6">
    <location>
        <begin position="223"/>
        <end position="245"/>
    </location>
</feature>
<keyword evidence="4 6" id="KW-1133">Transmembrane helix</keyword>
<dbReference type="InterPro" id="IPR001958">
    <property type="entry name" value="Tet-R_TetA/multi-R_MdtG-like"/>
</dbReference>
<evidence type="ECO:0000256" key="6">
    <source>
        <dbReference type="SAM" id="Phobius"/>
    </source>
</evidence>
<dbReference type="GO" id="GO:0022857">
    <property type="term" value="F:transmembrane transporter activity"/>
    <property type="evidence" value="ECO:0007669"/>
    <property type="project" value="InterPro"/>
</dbReference>
<dbReference type="PANTHER" id="PTHR23504">
    <property type="entry name" value="MAJOR FACILITATOR SUPERFAMILY DOMAIN-CONTAINING PROTEIN 10"/>
    <property type="match status" value="1"/>
</dbReference>
<feature type="transmembrane region" description="Helical" evidence="6">
    <location>
        <begin position="382"/>
        <end position="409"/>
    </location>
</feature>
<organism evidence="8 9">
    <name type="scientific">Mycena citricolor</name>
    <dbReference type="NCBI Taxonomy" id="2018698"/>
    <lineage>
        <taxon>Eukaryota</taxon>
        <taxon>Fungi</taxon>
        <taxon>Dikarya</taxon>
        <taxon>Basidiomycota</taxon>
        <taxon>Agaricomycotina</taxon>
        <taxon>Agaricomycetes</taxon>
        <taxon>Agaricomycetidae</taxon>
        <taxon>Agaricales</taxon>
        <taxon>Marasmiineae</taxon>
        <taxon>Mycenaceae</taxon>
        <taxon>Mycena</taxon>
    </lineage>
</organism>
<protein>
    <recommendedName>
        <fullName evidence="7">Major facilitator superfamily (MFS) profile domain-containing protein</fullName>
    </recommendedName>
</protein>
<feature type="transmembrane region" description="Helical" evidence="6">
    <location>
        <begin position="287"/>
        <end position="309"/>
    </location>
</feature>
<accession>A0AAD2JYR4</accession>
<evidence type="ECO:0000256" key="2">
    <source>
        <dbReference type="ARBA" id="ARBA00022448"/>
    </source>
</evidence>
<feature type="transmembrane region" description="Helical" evidence="6">
    <location>
        <begin position="352"/>
        <end position="376"/>
    </location>
</feature>
<name>A0AAD2JYR4_9AGAR</name>
<evidence type="ECO:0000256" key="4">
    <source>
        <dbReference type="ARBA" id="ARBA00022989"/>
    </source>
</evidence>
<evidence type="ECO:0000259" key="7">
    <source>
        <dbReference type="PROSITE" id="PS50850"/>
    </source>
</evidence>
<dbReference type="PRINTS" id="PR01035">
    <property type="entry name" value="TCRTETA"/>
</dbReference>
<dbReference type="InterPro" id="IPR036259">
    <property type="entry name" value="MFS_trans_sf"/>
</dbReference>
<dbReference type="CDD" id="cd17330">
    <property type="entry name" value="MFS_SLC46_TetA_like"/>
    <property type="match status" value="1"/>
</dbReference>
<evidence type="ECO:0000313" key="8">
    <source>
        <dbReference type="EMBL" id="CAK5269291.1"/>
    </source>
</evidence>
<evidence type="ECO:0000256" key="3">
    <source>
        <dbReference type="ARBA" id="ARBA00022692"/>
    </source>
</evidence>
<evidence type="ECO:0000256" key="1">
    <source>
        <dbReference type="ARBA" id="ARBA00004141"/>
    </source>
</evidence>
<keyword evidence="3 6" id="KW-0812">Transmembrane</keyword>
<evidence type="ECO:0000256" key="5">
    <source>
        <dbReference type="ARBA" id="ARBA00023136"/>
    </source>
</evidence>
<dbReference type="InterPro" id="IPR020846">
    <property type="entry name" value="MFS_dom"/>
</dbReference>
<dbReference type="SUPFAM" id="SSF103473">
    <property type="entry name" value="MFS general substrate transporter"/>
    <property type="match status" value="1"/>
</dbReference>
<feature type="transmembrane region" description="Helical" evidence="6">
    <location>
        <begin position="456"/>
        <end position="476"/>
    </location>
</feature>
<dbReference type="AlphaFoldDB" id="A0AAD2JYR4"/>
<dbReference type="PANTHER" id="PTHR23504:SF15">
    <property type="entry name" value="MAJOR FACILITATOR SUPERFAMILY (MFS) PROFILE DOMAIN-CONTAINING PROTEIN"/>
    <property type="match status" value="1"/>
</dbReference>
<feature type="transmembrane region" description="Helical" evidence="6">
    <location>
        <begin position="123"/>
        <end position="141"/>
    </location>
</feature>
<dbReference type="GO" id="GO:0016020">
    <property type="term" value="C:membrane"/>
    <property type="evidence" value="ECO:0007669"/>
    <property type="project" value="UniProtKB-SubCell"/>
</dbReference>
<dbReference type="Gene3D" id="1.20.1250.20">
    <property type="entry name" value="MFS general substrate transporter like domains"/>
    <property type="match status" value="1"/>
</dbReference>
<feature type="transmembrane region" description="Helical" evidence="6">
    <location>
        <begin position="180"/>
        <end position="203"/>
    </location>
</feature>